<dbReference type="Pfam" id="PF00672">
    <property type="entry name" value="HAMP"/>
    <property type="match status" value="1"/>
</dbReference>
<dbReference type="SMART" id="SM00304">
    <property type="entry name" value="HAMP"/>
    <property type="match status" value="1"/>
</dbReference>
<reference evidence="6 7" key="1">
    <citation type="submission" date="2022-11" db="EMBL/GenBank/DDBJ databases">
        <title>Mycobacterium sp. nov.</title>
        <authorList>
            <person name="Papic B."/>
            <person name="Spicic S."/>
            <person name="Duvnjak S."/>
        </authorList>
    </citation>
    <scope>NUCLEOTIDE SEQUENCE [LARGE SCALE GENOMIC DNA]</scope>
    <source>
        <strain evidence="6 7">CVI_P4</strain>
    </source>
</reference>
<evidence type="ECO:0000256" key="3">
    <source>
        <dbReference type="SAM" id="Phobius"/>
    </source>
</evidence>
<dbReference type="Proteomes" id="UP001300745">
    <property type="component" value="Unassembled WGS sequence"/>
</dbReference>
<evidence type="ECO:0000256" key="2">
    <source>
        <dbReference type="ARBA" id="ARBA00022989"/>
    </source>
</evidence>
<evidence type="ECO:0000313" key="7">
    <source>
        <dbReference type="Proteomes" id="UP001300745"/>
    </source>
</evidence>
<dbReference type="SMART" id="SM00044">
    <property type="entry name" value="CYCc"/>
    <property type="match status" value="1"/>
</dbReference>
<dbReference type="Gene3D" id="3.30.450.20">
    <property type="entry name" value="PAS domain"/>
    <property type="match status" value="1"/>
</dbReference>
<dbReference type="Pfam" id="PF00211">
    <property type="entry name" value="Guanylate_cyc"/>
    <property type="match status" value="1"/>
</dbReference>
<accession>A0ABT3SLU2</accession>
<dbReference type="SUPFAM" id="SSF158472">
    <property type="entry name" value="HAMP domain-like"/>
    <property type="match status" value="1"/>
</dbReference>
<feature type="domain" description="Guanylate cyclase" evidence="4">
    <location>
        <begin position="556"/>
        <end position="683"/>
    </location>
</feature>
<feature type="domain" description="HAMP" evidence="5">
    <location>
        <begin position="464"/>
        <end position="516"/>
    </location>
</feature>
<dbReference type="InterPro" id="IPR029787">
    <property type="entry name" value="Nucleotide_cyclase"/>
</dbReference>
<dbReference type="Gene3D" id="1.10.8.500">
    <property type="entry name" value="HAMP domain in histidine kinase"/>
    <property type="match status" value="1"/>
</dbReference>
<comment type="caution">
    <text evidence="6">The sequence shown here is derived from an EMBL/GenBank/DDBJ whole genome shotgun (WGS) entry which is preliminary data.</text>
</comment>
<evidence type="ECO:0000259" key="4">
    <source>
        <dbReference type="PROSITE" id="PS50125"/>
    </source>
</evidence>
<keyword evidence="7" id="KW-1185">Reference proteome</keyword>
<feature type="transmembrane region" description="Helical" evidence="3">
    <location>
        <begin position="444"/>
        <end position="463"/>
    </location>
</feature>
<dbReference type="CDD" id="cd06225">
    <property type="entry name" value="HAMP"/>
    <property type="match status" value="1"/>
</dbReference>
<dbReference type="RefSeq" id="WP_266000288.1">
    <property type="nucleotide sequence ID" value="NZ_JAPJDN010000040.1"/>
</dbReference>
<feature type="transmembrane region" description="Helical" evidence="3">
    <location>
        <begin position="40"/>
        <end position="60"/>
    </location>
</feature>
<dbReference type="PANTHER" id="PTHR45655:SF13">
    <property type="entry name" value="SOLUBLE GUANYLATE CYCLASE GCY-32-RELATED"/>
    <property type="match status" value="1"/>
</dbReference>
<dbReference type="CDD" id="cd07302">
    <property type="entry name" value="CHD"/>
    <property type="match status" value="1"/>
</dbReference>
<sequence length="730" mass="79100">MSQSAEPGAAQPTAAPDKPTMLDRFRRDRLLARVSIQSKLILMLVLCTILAATVVGGIAFQVGRTALRTAVFNRLIEIREAQSRALEGQFGDLKNSLAIYARGTTTSDALAAFTSGFDQLGDAPVSPSQWQGVLDYYNTFIKQTAQHSGTELDAAALLPTSNAQRYLQANYTVRSPNTGGAVAVDDAHDGSPWSAANARYQEFFREIVTRFEFQDALLIDGRGNVVYSADKGVDLGTNIVTGPYAGSKLHVAYLKAMSANTVDYVGLTDFEFYQPAQMQPTAWMVAPIAPAGKTEGVLALQFPIAKINRLMTLDRKWSDAGLGTTGETFLVGSDGLMRSDSRLFLTDPEQYKSDVVAAGTPAEVAELAIRLGGTTLVQPDPSAAASNARRGETGTLISEDYLGNLALQSYAPLPDHDSGLQWSIIAKIDTAEAFARESSFTRTMVLSTVGMIFIVCVLAVYLAQVFVRPIRRLEAGAQRIAAGDYLVAIPVETRDELGDLTQAFNEMSRSLTVKDDLLKQQRRENDDLLKSLMPEPVIERFRRGEETIATEHHDVTVIFADLIGLDRLQSQMTPSEYLALGNELIRQIEAAAADLGIESVHTVRNGYLASCGLTVPRLDNVRRTVDFALECQRVVERFSSEAGVELSLRAGIDTGDVGSGLMGSPSVVYDMWGDAVNLAHQVKDGSPRPGIYVTSRVYESLRDTVAFTEAGTVTVDGTAQPIWQVSEGAQ</sequence>
<dbReference type="Gene3D" id="3.30.70.1230">
    <property type="entry name" value="Nucleotide cyclase"/>
    <property type="match status" value="1"/>
</dbReference>
<name>A0ABT3SLU2_9MYCO</name>
<dbReference type="InterPro" id="IPR001054">
    <property type="entry name" value="A/G_cyclase"/>
</dbReference>
<dbReference type="PROSITE" id="PS50885">
    <property type="entry name" value="HAMP"/>
    <property type="match status" value="1"/>
</dbReference>
<evidence type="ECO:0000256" key="1">
    <source>
        <dbReference type="ARBA" id="ARBA00022692"/>
    </source>
</evidence>
<gene>
    <name evidence="6" type="ORF">ORI27_27710</name>
</gene>
<evidence type="ECO:0000313" key="6">
    <source>
        <dbReference type="EMBL" id="MCX2940484.1"/>
    </source>
</evidence>
<keyword evidence="3" id="KW-0472">Membrane</keyword>
<evidence type="ECO:0000259" key="5">
    <source>
        <dbReference type="PROSITE" id="PS50885"/>
    </source>
</evidence>
<organism evidence="6 7">
    <name type="scientific">Mycobacterium pinniadriaticum</name>
    <dbReference type="NCBI Taxonomy" id="2994102"/>
    <lineage>
        <taxon>Bacteria</taxon>
        <taxon>Bacillati</taxon>
        <taxon>Actinomycetota</taxon>
        <taxon>Actinomycetes</taxon>
        <taxon>Mycobacteriales</taxon>
        <taxon>Mycobacteriaceae</taxon>
        <taxon>Mycobacterium</taxon>
    </lineage>
</organism>
<keyword evidence="1 3" id="KW-0812">Transmembrane</keyword>
<protein>
    <submittedName>
        <fullName evidence="6">HAMP domain-containing protein</fullName>
    </submittedName>
</protein>
<dbReference type="InterPro" id="IPR003660">
    <property type="entry name" value="HAMP_dom"/>
</dbReference>
<dbReference type="SUPFAM" id="SSF55073">
    <property type="entry name" value="Nucleotide cyclase"/>
    <property type="match status" value="1"/>
</dbReference>
<dbReference type="EMBL" id="JAPJDO010000040">
    <property type="protein sequence ID" value="MCX2940484.1"/>
    <property type="molecule type" value="Genomic_DNA"/>
</dbReference>
<dbReference type="PROSITE" id="PS50125">
    <property type="entry name" value="GUANYLATE_CYCLASE_2"/>
    <property type="match status" value="1"/>
</dbReference>
<proteinExistence type="predicted"/>
<dbReference type="PANTHER" id="PTHR45655">
    <property type="entry name" value="GUANYLATE CYCLASE SOLUBLE SUBUNIT BETA-2"/>
    <property type="match status" value="1"/>
</dbReference>
<keyword evidence="2 3" id="KW-1133">Transmembrane helix</keyword>